<dbReference type="FunFam" id="2.40.10.10:FF:000280">
    <property type="match status" value="2"/>
</dbReference>
<dbReference type="CDD" id="cd00190">
    <property type="entry name" value="Tryp_SPc"/>
    <property type="match status" value="3"/>
</dbReference>
<gene>
    <name evidence="10" type="ORF">UY3_14602</name>
</gene>
<keyword evidence="5" id="KW-0865">Zymogen</keyword>
<organism evidence="10 11">
    <name type="scientific">Chelonia mydas</name>
    <name type="common">Green sea-turtle</name>
    <name type="synonym">Chelonia agassizi</name>
    <dbReference type="NCBI Taxonomy" id="8469"/>
    <lineage>
        <taxon>Eukaryota</taxon>
        <taxon>Metazoa</taxon>
        <taxon>Chordata</taxon>
        <taxon>Craniata</taxon>
        <taxon>Vertebrata</taxon>
        <taxon>Euteleostomi</taxon>
        <taxon>Archelosauria</taxon>
        <taxon>Testudinata</taxon>
        <taxon>Testudines</taxon>
        <taxon>Cryptodira</taxon>
        <taxon>Durocryptodira</taxon>
        <taxon>Americhelydia</taxon>
        <taxon>Chelonioidea</taxon>
        <taxon>Cheloniidae</taxon>
        <taxon>Chelonia</taxon>
    </lineage>
</organism>
<dbReference type="GO" id="GO:0006508">
    <property type="term" value="P:proteolysis"/>
    <property type="evidence" value="ECO:0007669"/>
    <property type="project" value="UniProtKB-KW"/>
</dbReference>
<dbReference type="GO" id="GO:0004252">
    <property type="term" value="F:serine-type endopeptidase activity"/>
    <property type="evidence" value="ECO:0007669"/>
    <property type="project" value="InterPro"/>
</dbReference>
<feature type="signal peptide" evidence="8">
    <location>
        <begin position="1"/>
        <end position="16"/>
    </location>
</feature>
<accession>M7ASJ8</accession>
<dbReference type="FunFam" id="2.40.10.10:FF:000004">
    <property type="entry name" value="Tryptase gamma 1"/>
    <property type="match status" value="2"/>
</dbReference>
<dbReference type="PANTHER" id="PTHR24257">
    <property type="entry name" value="CHYMOTRYPSIN-LIKE ELASTASE FAMILY MEMBER"/>
    <property type="match status" value="1"/>
</dbReference>
<dbReference type="GO" id="GO:0005615">
    <property type="term" value="C:extracellular space"/>
    <property type="evidence" value="ECO:0007669"/>
    <property type="project" value="TreeGrafter"/>
</dbReference>
<evidence type="ECO:0000256" key="7">
    <source>
        <dbReference type="RuleBase" id="RU363034"/>
    </source>
</evidence>
<dbReference type="InterPro" id="IPR001314">
    <property type="entry name" value="Peptidase_S1A"/>
</dbReference>
<dbReference type="Pfam" id="PF00089">
    <property type="entry name" value="Trypsin"/>
    <property type="match status" value="3"/>
</dbReference>
<dbReference type="InterPro" id="IPR009003">
    <property type="entry name" value="Peptidase_S1_PA"/>
</dbReference>
<keyword evidence="2 8" id="KW-0732">Signal</keyword>
<dbReference type="FunFam" id="2.40.10.10:FF:000017">
    <property type="entry name" value="Chymotrypsin-like elastase family member 1"/>
    <property type="match status" value="1"/>
</dbReference>
<feature type="domain" description="Peptidase S1" evidence="9">
    <location>
        <begin position="29"/>
        <end position="264"/>
    </location>
</feature>
<evidence type="ECO:0000256" key="1">
    <source>
        <dbReference type="ARBA" id="ARBA00022670"/>
    </source>
</evidence>
<dbReference type="InterPro" id="IPR033116">
    <property type="entry name" value="TRYPSIN_SER"/>
</dbReference>
<evidence type="ECO:0000256" key="3">
    <source>
        <dbReference type="ARBA" id="ARBA00022801"/>
    </source>
</evidence>
<keyword evidence="3 7" id="KW-0378">Hydrolase</keyword>
<name>M7ASJ8_CHEMY</name>
<keyword evidence="4 7" id="KW-0720">Serine protease</keyword>
<dbReference type="Proteomes" id="UP000031443">
    <property type="component" value="Unassembled WGS sequence"/>
</dbReference>
<keyword evidence="1 7" id="KW-0645">Protease</keyword>
<dbReference type="EMBL" id="KB564453">
    <property type="protein sequence ID" value="EMP28321.1"/>
    <property type="molecule type" value="Genomic_DNA"/>
</dbReference>
<evidence type="ECO:0000256" key="5">
    <source>
        <dbReference type="ARBA" id="ARBA00023145"/>
    </source>
</evidence>
<dbReference type="InterPro" id="IPR018114">
    <property type="entry name" value="TRYPSIN_HIS"/>
</dbReference>
<evidence type="ECO:0000256" key="2">
    <source>
        <dbReference type="ARBA" id="ARBA00022729"/>
    </source>
</evidence>
<dbReference type="STRING" id="8469.M7ASJ8"/>
<sequence length="742" mass="79672">MFGFVFLALLLGYAYSCGVPAYPPFVARVVGGEDANPHSWPWQISLQYDKSGVWAHTCGGTLIATNWVLTAAHCISNSRTYRVLLGKQNLEVEEPGSVAAAVEKIIVHEKWNSFLTINDIALVKLAEPVQLSKTIQPACLPANGAILTQDFPCYITGWGRLWTNGPISDDLQQALLPVVDHATCSQWDWWGFMVRETMVCAGGDGVVSGCQGDSGGPLNCHGANAWEVHGIVSFGSGLGCNTYKKPTVFTRVSAYIDWINEVGSQLNSLGPSLVPSLHSKWFCCCPTKMRHSCVQCQKGRPKVRLLSHYLGVEVNSLSTKELPLTSVGFHSFQTYLVFLGKFDLTAAEEGSTAIRPQKIIVHEGWNADNVADGNDIALIKLSQSVALSNQIQPACLPPANSLLASGVICYVTGWGRLYTNGPFPNKLQQGPLAVVDYATCSLPSWWGSTVKRTMVCAGGDGVISSCNGDSGGPLNCRGADGKWEVHGIVSFGSSLGCNYYRKPSVFTRVSAFNNWIATVSLQYSSSGNWYHTCGGTLIAPNWVLTAAHCISSSLTYRVFLGKFNLKATEQGSSPASPEKIIVHEGWNPNRIANGNDIALIKLSQSVALSNQIQPACLPPANSLLASGVICYVTGWGRLYTNGALPDKLQQGPLPVVVYATCSLPSWWGSSVKTTMVCAGGDGVISSCNGDSGGPLNCRGADGKWEVHGIVSFGSSLGCNYYRKPSVFTRVSAFNNWIATVRV</sequence>
<dbReference type="PRINTS" id="PR00722">
    <property type="entry name" value="CHYMOTRYPSIN"/>
</dbReference>
<dbReference type="SMART" id="SM00020">
    <property type="entry name" value="Tryp_SPc"/>
    <property type="match status" value="3"/>
</dbReference>
<dbReference type="PANTHER" id="PTHR24257:SF31">
    <property type="entry name" value="ELASTASE 3 LIKE ISOFORM X1"/>
    <property type="match status" value="1"/>
</dbReference>
<dbReference type="SUPFAM" id="SSF50494">
    <property type="entry name" value="Trypsin-like serine proteases"/>
    <property type="match status" value="3"/>
</dbReference>
<dbReference type="InterPro" id="IPR043504">
    <property type="entry name" value="Peptidase_S1_PA_chymotrypsin"/>
</dbReference>
<dbReference type="AlphaFoldDB" id="M7ASJ8"/>
<evidence type="ECO:0000313" key="10">
    <source>
        <dbReference type="EMBL" id="EMP28321.1"/>
    </source>
</evidence>
<dbReference type="MEROPS" id="S01.157"/>
<protein>
    <submittedName>
        <fullName evidence="10">Chymotrypsin-C</fullName>
    </submittedName>
</protein>
<evidence type="ECO:0000313" key="11">
    <source>
        <dbReference type="Proteomes" id="UP000031443"/>
    </source>
</evidence>
<feature type="domain" description="Peptidase S1" evidence="9">
    <location>
        <begin position="489"/>
        <end position="742"/>
    </location>
</feature>
<keyword evidence="11" id="KW-1185">Reference proteome</keyword>
<dbReference type="eggNOG" id="KOG3627">
    <property type="taxonomic scope" value="Eukaryota"/>
</dbReference>
<dbReference type="PROSITE" id="PS00134">
    <property type="entry name" value="TRYPSIN_HIS"/>
    <property type="match status" value="2"/>
</dbReference>
<keyword evidence="6" id="KW-1015">Disulfide bond</keyword>
<dbReference type="InterPro" id="IPR050850">
    <property type="entry name" value="Peptidase_S1_Elastase_sf"/>
</dbReference>
<feature type="chain" id="PRO_5004079741" evidence="8">
    <location>
        <begin position="17"/>
        <end position="742"/>
    </location>
</feature>
<feature type="domain" description="Peptidase S1" evidence="9">
    <location>
        <begin position="330"/>
        <end position="508"/>
    </location>
</feature>
<dbReference type="PROSITE" id="PS00135">
    <property type="entry name" value="TRYPSIN_SER"/>
    <property type="match status" value="2"/>
</dbReference>
<evidence type="ECO:0000256" key="6">
    <source>
        <dbReference type="ARBA" id="ARBA00023157"/>
    </source>
</evidence>
<evidence type="ECO:0000256" key="4">
    <source>
        <dbReference type="ARBA" id="ARBA00022825"/>
    </source>
</evidence>
<evidence type="ECO:0000259" key="9">
    <source>
        <dbReference type="PROSITE" id="PS50240"/>
    </source>
</evidence>
<reference evidence="11" key="1">
    <citation type="journal article" date="2013" name="Nat. Genet.">
        <title>The draft genomes of soft-shell turtle and green sea turtle yield insights into the development and evolution of the turtle-specific body plan.</title>
        <authorList>
            <person name="Wang Z."/>
            <person name="Pascual-Anaya J."/>
            <person name="Zadissa A."/>
            <person name="Li W."/>
            <person name="Niimura Y."/>
            <person name="Huang Z."/>
            <person name="Li C."/>
            <person name="White S."/>
            <person name="Xiong Z."/>
            <person name="Fang D."/>
            <person name="Wang B."/>
            <person name="Ming Y."/>
            <person name="Chen Y."/>
            <person name="Zheng Y."/>
            <person name="Kuraku S."/>
            <person name="Pignatelli M."/>
            <person name="Herrero J."/>
            <person name="Beal K."/>
            <person name="Nozawa M."/>
            <person name="Li Q."/>
            <person name="Wang J."/>
            <person name="Zhang H."/>
            <person name="Yu L."/>
            <person name="Shigenobu S."/>
            <person name="Wang J."/>
            <person name="Liu J."/>
            <person name="Flicek P."/>
            <person name="Searle S."/>
            <person name="Wang J."/>
            <person name="Kuratani S."/>
            <person name="Yin Y."/>
            <person name="Aken B."/>
            <person name="Zhang G."/>
            <person name="Irie N."/>
        </authorList>
    </citation>
    <scope>NUCLEOTIDE SEQUENCE [LARGE SCALE GENOMIC DNA]</scope>
</reference>
<dbReference type="InterPro" id="IPR001254">
    <property type="entry name" value="Trypsin_dom"/>
</dbReference>
<dbReference type="Gene3D" id="2.40.10.10">
    <property type="entry name" value="Trypsin-like serine proteases"/>
    <property type="match status" value="6"/>
</dbReference>
<dbReference type="PROSITE" id="PS50240">
    <property type="entry name" value="TRYPSIN_DOM"/>
    <property type="match status" value="3"/>
</dbReference>
<evidence type="ECO:0000256" key="8">
    <source>
        <dbReference type="SAM" id="SignalP"/>
    </source>
</evidence>
<proteinExistence type="predicted"/>